<dbReference type="InParanoid" id="A0A1C7N7U7"/>
<accession>A0A1C7N7U7</accession>
<gene>
    <name evidence="1" type="ORF">A0J61_06720</name>
</gene>
<dbReference type="AlphaFoldDB" id="A0A1C7N7U7"/>
<comment type="caution">
    <text evidence="1">The sequence shown here is derived from an EMBL/GenBank/DDBJ whole genome shotgun (WGS) entry which is preliminary data.</text>
</comment>
<dbReference type="STRING" id="101091.A0A1C7N7U7"/>
<dbReference type="EMBL" id="LUGH01000420">
    <property type="protein sequence ID" value="OBZ85225.1"/>
    <property type="molecule type" value="Genomic_DNA"/>
</dbReference>
<protein>
    <submittedName>
        <fullName evidence="1">Uncharacterized protein</fullName>
    </submittedName>
</protein>
<dbReference type="OrthoDB" id="2288839at2759"/>
<sequence>MFTISVNKSGFSQLTYSRLYVHMVRPQLEYGFAINTINSKALKLFESCQYRCICRIFGGRSSSSTKVMLHITNLPRVQEHTHILSFLSFGNRQPVPNSYNYTNLLARNVASLPPSILIDALLNRFAMHSFAIASQKAEMIATQNTSLLVVMQR</sequence>
<organism evidence="1 2">
    <name type="scientific">Choanephora cucurbitarum</name>
    <dbReference type="NCBI Taxonomy" id="101091"/>
    <lineage>
        <taxon>Eukaryota</taxon>
        <taxon>Fungi</taxon>
        <taxon>Fungi incertae sedis</taxon>
        <taxon>Mucoromycota</taxon>
        <taxon>Mucoromycotina</taxon>
        <taxon>Mucoromycetes</taxon>
        <taxon>Mucorales</taxon>
        <taxon>Mucorineae</taxon>
        <taxon>Choanephoraceae</taxon>
        <taxon>Choanephoroideae</taxon>
        <taxon>Choanephora</taxon>
    </lineage>
</organism>
<keyword evidence="2" id="KW-1185">Reference proteome</keyword>
<evidence type="ECO:0000313" key="1">
    <source>
        <dbReference type="EMBL" id="OBZ85225.1"/>
    </source>
</evidence>
<proteinExistence type="predicted"/>
<evidence type="ECO:0000313" key="2">
    <source>
        <dbReference type="Proteomes" id="UP000093000"/>
    </source>
</evidence>
<name>A0A1C7N7U7_9FUNG</name>
<dbReference type="Proteomes" id="UP000093000">
    <property type="component" value="Unassembled WGS sequence"/>
</dbReference>
<reference evidence="1 2" key="1">
    <citation type="submission" date="2016-03" db="EMBL/GenBank/DDBJ databases">
        <title>Choanephora cucurbitarum.</title>
        <authorList>
            <person name="Min B."/>
            <person name="Park H."/>
            <person name="Park J.-H."/>
            <person name="Shin H.-D."/>
            <person name="Choi I.-G."/>
        </authorList>
    </citation>
    <scope>NUCLEOTIDE SEQUENCE [LARGE SCALE GENOMIC DNA]</scope>
    <source>
        <strain evidence="1 2">KUS-F28377</strain>
    </source>
</reference>